<comment type="caution">
    <text evidence="1">The sequence shown here is derived from an EMBL/GenBank/DDBJ whole genome shotgun (WGS) entry which is preliminary data.</text>
</comment>
<dbReference type="Proteomes" id="UP000517916">
    <property type="component" value="Unassembled WGS sequence"/>
</dbReference>
<organism evidence="1 2">
    <name type="scientific">Kutzneria viridogrisea</name>
    <dbReference type="NCBI Taxonomy" id="47990"/>
    <lineage>
        <taxon>Bacteria</taxon>
        <taxon>Bacillati</taxon>
        <taxon>Actinomycetota</taxon>
        <taxon>Actinomycetes</taxon>
        <taxon>Pseudonocardiales</taxon>
        <taxon>Pseudonocardiaceae</taxon>
        <taxon>Kutzneria</taxon>
    </lineage>
</organism>
<evidence type="ECO:0000313" key="1">
    <source>
        <dbReference type="EMBL" id="MBA8930190.1"/>
    </source>
</evidence>
<evidence type="ECO:0000313" key="2">
    <source>
        <dbReference type="Proteomes" id="UP000517916"/>
    </source>
</evidence>
<reference evidence="1 2" key="1">
    <citation type="submission" date="2020-08" db="EMBL/GenBank/DDBJ databases">
        <title>Genomic Encyclopedia of Archaeal and Bacterial Type Strains, Phase II (KMG-II): from individual species to whole genera.</title>
        <authorList>
            <person name="Goeker M."/>
        </authorList>
    </citation>
    <scope>NUCLEOTIDE SEQUENCE [LARGE SCALE GENOMIC DNA]</scope>
    <source>
        <strain evidence="1 2">DSM 43850</strain>
    </source>
</reference>
<accession>A0ABR6BTE0</accession>
<protein>
    <submittedName>
        <fullName evidence="1">Transposase InsO family protein</fullName>
    </submittedName>
</protein>
<keyword evidence="2" id="KW-1185">Reference proteome</keyword>
<proteinExistence type="predicted"/>
<gene>
    <name evidence="1" type="ORF">BC739_007423</name>
</gene>
<name>A0ABR6BTE0_9PSEU</name>
<dbReference type="EMBL" id="JACJID010000006">
    <property type="protein sequence ID" value="MBA8930190.1"/>
    <property type="molecule type" value="Genomic_DNA"/>
</dbReference>
<sequence>MGRTGSCFDNAVAKSFFATLTTEIGTTVWTTREEARQDVFAYLGYRTPHETRVGYRQTPTLVA</sequence>